<dbReference type="Pfam" id="PF01390">
    <property type="entry name" value="SEA"/>
    <property type="match status" value="2"/>
</dbReference>
<accession>A0A3M6T8T6</accession>
<evidence type="ECO:0000313" key="5">
    <source>
        <dbReference type="Proteomes" id="UP000275408"/>
    </source>
</evidence>
<dbReference type="InterPro" id="IPR000082">
    <property type="entry name" value="SEA_dom"/>
</dbReference>
<feature type="compositionally biased region" description="Basic residues" evidence="1">
    <location>
        <begin position="21"/>
        <end position="36"/>
    </location>
</feature>
<evidence type="ECO:0000259" key="3">
    <source>
        <dbReference type="PROSITE" id="PS50024"/>
    </source>
</evidence>
<evidence type="ECO:0000256" key="1">
    <source>
        <dbReference type="SAM" id="MobiDB-lite"/>
    </source>
</evidence>
<feature type="region of interest" description="Disordered" evidence="1">
    <location>
        <begin position="604"/>
        <end position="634"/>
    </location>
</feature>
<keyword evidence="5" id="KW-1185">Reference proteome</keyword>
<feature type="compositionally biased region" description="Polar residues" evidence="1">
    <location>
        <begin position="615"/>
        <end position="631"/>
    </location>
</feature>
<comment type="caution">
    <text evidence="4">The sequence shown here is derived from an EMBL/GenBank/DDBJ whole genome shotgun (WGS) entry which is preliminary data.</text>
</comment>
<dbReference type="PROSITE" id="PS50024">
    <property type="entry name" value="SEA"/>
    <property type="match status" value="1"/>
</dbReference>
<dbReference type="OrthoDB" id="5966960at2759"/>
<sequence>MRLYALGLFLLLTWVAKSSGNKRAHHSSQPHSHVRRSIHEDHGKTKDSSKRLYEMLVRRNTLTRRRRELMTGPPTKTRVEIKFKKKWLEEMSDSQSSQYKLLDGNIVDAITTELIGDTNYLSSAVMTLKSSNEPKSNVLADIELQFVSDELDPVKHLRAIVSDGHISGMVVYPDYFVVLGGNNNPSAADQQNSNVAPTLIQDFPFDVKLQLSWHPFLSDTNNPKTKTLSSSIENTLKKLFAGDPSFIDAKVIGYNEDPDGNPHTRIVLRFKPNTTDPEEILKKLVTTGHLGEVPIFNDYLNGQMNPTQNPPVSQHNAVPQLNATSTPQAAPAPAPAPAPVQAVPSPVAPSPAIPVENNTVEVNPPASVVPQAQPTAAPATSAAPQPTLPQDQPVPTNSQIPYAQPGESLNGTIKLNESWYDYMGNTQSSTFKILAEDIEQAIRNAYEPYRYTVTSKVTGLSKTNDNEVLASFTITFPPGETPTLIPLQQIVQGGLLGGIPVFRDSVLEAGMRTTPSPIAYAPTSPSSAWSNNSLSQNYTVPANNMTLAPAAYPNASQTFNATAVAPAIEPAPVPTAAVYAPTQSVYNATAAPVQVPTGSVTYEQNTSVSNTSNVASDQYGQTSNVQTQTSGLGKLSTPPGYTGGLIPLPAGIPKSCAEIRASGIGSQDGEYVIQARPDCHLNIICQNMDEPNPIEFLGGPEQRYWLYWHYAILIRLSAYDKEHVDKRACLENTADGRTFIHKVMDAGVRQGNPLVHWKTNIKHMINNFIGKMKKKRELREDITLSTKAMKIYKRFASQMEKMERGRNMDM</sequence>
<feature type="region of interest" description="Disordered" evidence="1">
    <location>
        <begin position="324"/>
        <end position="406"/>
    </location>
</feature>
<feature type="compositionally biased region" description="Low complexity" evidence="1">
    <location>
        <begin position="364"/>
        <end position="385"/>
    </location>
</feature>
<feature type="compositionally biased region" description="Basic and acidic residues" evidence="1">
    <location>
        <begin position="37"/>
        <end position="47"/>
    </location>
</feature>
<feature type="compositionally biased region" description="Polar residues" evidence="1">
    <location>
        <begin position="388"/>
        <end position="406"/>
    </location>
</feature>
<keyword evidence="2" id="KW-0732">Signal</keyword>
<protein>
    <recommendedName>
        <fullName evidence="3">SEA domain-containing protein</fullName>
    </recommendedName>
</protein>
<dbReference type="Proteomes" id="UP000275408">
    <property type="component" value="Unassembled WGS sequence"/>
</dbReference>
<organism evidence="4 5">
    <name type="scientific">Pocillopora damicornis</name>
    <name type="common">Cauliflower coral</name>
    <name type="synonym">Millepora damicornis</name>
    <dbReference type="NCBI Taxonomy" id="46731"/>
    <lineage>
        <taxon>Eukaryota</taxon>
        <taxon>Metazoa</taxon>
        <taxon>Cnidaria</taxon>
        <taxon>Anthozoa</taxon>
        <taxon>Hexacorallia</taxon>
        <taxon>Scleractinia</taxon>
        <taxon>Astrocoeniina</taxon>
        <taxon>Pocilloporidae</taxon>
        <taxon>Pocillopora</taxon>
    </lineage>
</organism>
<dbReference type="OMA" id="TSQANTX"/>
<dbReference type="EMBL" id="RCHS01004089">
    <property type="protein sequence ID" value="RMX37684.1"/>
    <property type="molecule type" value="Genomic_DNA"/>
</dbReference>
<feature type="chain" id="PRO_5018252191" description="SEA domain-containing protein" evidence="2">
    <location>
        <begin position="21"/>
        <end position="810"/>
    </location>
</feature>
<name>A0A3M6T8T6_POCDA</name>
<evidence type="ECO:0000256" key="2">
    <source>
        <dbReference type="SAM" id="SignalP"/>
    </source>
</evidence>
<reference evidence="4 5" key="1">
    <citation type="journal article" date="2018" name="Sci. Rep.">
        <title>Comparative analysis of the Pocillopora damicornis genome highlights role of immune system in coral evolution.</title>
        <authorList>
            <person name="Cunning R."/>
            <person name="Bay R.A."/>
            <person name="Gillette P."/>
            <person name="Baker A.C."/>
            <person name="Traylor-Knowles N."/>
        </authorList>
    </citation>
    <scope>NUCLEOTIDE SEQUENCE [LARGE SCALE GENOMIC DNA]</scope>
    <source>
        <strain evidence="4">RSMAS</strain>
        <tissue evidence="4">Whole animal</tissue>
    </source>
</reference>
<gene>
    <name evidence="4" type="ORF">pdam_00004269</name>
</gene>
<proteinExistence type="predicted"/>
<evidence type="ECO:0000313" key="4">
    <source>
        <dbReference type="EMBL" id="RMX37684.1"/>
    </source>
</evidence>
<feature type="compositionally biased region" description="Low complexity" evidence="1">
    <location>
        <begin position="605"/>
        <end position="614"/>
    </location>
</feature>
<feature type="domain" description="SEA" evidence="3">
    <location>
        <begin position="405"/>
        <end position="513"/>
    </location>
</feature>
<dbReference type="AlphaFoldDB" id="A0A3M6T8T6"/>
<feature type="signal peptide" evidence="2">
    <location>
        <begin position="1"/>
        <end position="20"/>
    </location>
</feature>
<feature type="region of interest" description="Disordered" evidence="1">
    <location>
        <begin position="21"/>
        <end position="47"/>
    </location>
</feature>